<dbReference type="RefSeq" id="WP_201428763.1">
    <property type="nucleotide sequence ID" value="NZ_JAEQMG010000173.1"/>
</dbReference>
<evidence type="ECO:0000313" key="3">
    <source>
        <dbReference type="Proteomes" id="UP000633365"/>
    </source>
</evidence>
<accession>A0A934WUB5</accession>
<proteinExistence type="predicted"/>
<keyword evidence="1" id="KW-1133">Transmembrane helix</keyword>
<feature type="transmembrane region" description="Helical" evidence="1">
    <location>
        <begin position="7"/>
        <end position="25"/>
    </location>
</feature>
<feature type="transmembrane region" description="Helical" evidence="1">
    <location>
        <begin position="45"/>
        <end position="66"/>
    </location>
</feature>
<evidence type="ECO:0000313" key="2">
    <source>
        <dbReference type="EMBL" id="MBK6090071.1"/>
    </source>
</evidence>
<comment type="caution">
    <text evidence="2">The sequence shown here is derived from an EMBL/GenBank/DDBJ whole genome shotgun (WGS) entry which is preliminary data.</text>
</comment>
<organism evidence="2 3">
    <name type="scientific">Ruminococcus difficilis</name>
    <dbReference type="NCBI Taxonomy" id="2763069"/>
    <lineage>
        <taxon>Bacteria</taxon>
        <taxon>Bacillati</taxon>
        <taxon>Bacillota</taxon>
        <taxon>Clostridia</taxon>
        <taxon>Eubacteriales</taxon>
        <taxon>Oscillospiraceae</taxon>
        <taxon>Ruminococcus</taxon>
    </lineage>
</organism>
<keyword evidence="3" id="KW-1185">Reference proteome</keyword>
<sequence>MNKAIKTVLGGVLFVVIVIGLWNLFDFIWKTWINGSGYQFSSSYHILYPLGIGVVSYVILFVINTVRNKNK</sequence>
<gene>
    <name evidence="2" type="ORF">JKK62_15705</name>
</gene>
<evidence type="ECO:0000256" key="1">
    <source>
        <dbReference type="SAM" id="Phobius"/>
    </source>
</evidence>
<protein>
    <submittedName>
        <fullName evidence="2">Uncharacterized protein</fullName>
    </submittedName>
</protein>
<name>A0A934WUB5_9FIRM</name>
<dbReference type="EMBL" id="JAEQMG010000173">
    <property type="protein sequence ID" value="MBK6090071.1"/>
    <property type="molecule type" value="Genomic_DNA"/>
</dbReference>
<keyword evidence="1" id="KW-0812">Transmembrane</keyword>
<dbReference type="AlphaFoldDB" id="A0A934WUB5"/>
<dbReference type="Proteomes" id="UP000633365">
    <property type="component" value="Unassembled WGS sequence"/>
</dbReference>
<keyword evidence="1" id="KW-0472">Membrane</keyword>
<reference evidence="2" key="1">
    <citation type="submission" date="2021-01" db="EMBL/GenBank/DDBJ databases">
        <title>Genome public.</title>
        <authorList>
            <person name="Liu C."/>
            <person name="Sun Q."/>
        </authorList>
    </citation>
    <scope>NUCLEOTIDE SEQUENCE</scope>
    <source>
        <strain evidence="2">M6</strain>
    </source>
</reference>